<comment type="similarity">
    <text evidence="3">Belongs to the acetyltransferase family. RimJ subfamily.</text>
</comment>
<comment type="caution">
    <text evidence="5">The sequence shown here is derived from an EMBL/GenBank/DDBJ whole genome shotgun (WGS) entry which is preliminary data.</text>
</comment>
<dbReference type="RefSeq" id="WP_087203207.1">
    <property type="nucleotide sequence ID" value="NZ_CP173660.1"/>
</dbReference>
<proteinExistence type="inferred from homology"/>
<accession>A0ABS7L9Q0</accession>
<dbReference type="PANTHER" id="PTHR43792:SF8">
    <property type="entry name" value="[RIBOSOMAL PROTEIN US5]-ALANINE N-ACETYLTRANSFERASE"/>
    <property type="match status" value="1"/>
</dbReference>
<feature type="domain" description="N-acetyltransferase" evidence="4">
    <location>
        <begin position="37"/>
        <end position="181"/>
    </location>
</feature>
<keyword evidence="1" id="KW-0808">Transferase</keyword>
<dbReference type="Pfam" id="PF13302">
    <property type="entry name" value="Acetyltransf_3"/>
    <property type="match status" value="1"/>
</dbReference>
<organism evidence="5 6">
    <name type="scientific">Sellimonas caecigallum</name>
    <dbReference type="NCBI Taxonomy" id="2592333"/>
    <lineage>
        <taxon>Bacteria</taxon>
        <taxon>Bacillati</taxon>
        <taxon>Bacillota</taxon>
        <taxon>Clostridia</taxon>
        <taxon>Lachnospirales</taxon>
        <taxon>Lachnospiraceae</taxon>
        <taxon>Sellimonas</taxon>
    </lineage>
</organism>
<dbReference type="InterPro" id="IPR000182">
    <property type="entry name" value="GNAT_dom"/>
</dbReference>
<dbReference type="PROSITE" id="PS51186">
    <property type="entry name" value="GNAT"/>
    <property type="match status" value="1"/>
</dbReference>
<evidence type="ECO:0000313" key="6">
    <source>
        <dbReference type="Proteomes" id="UP000779049"/>
    </source>
</evidence>
<evidence type="ECO:0000259" key="4">
    <source>
        <dbReference type="PROSITE" id="PS51186"/>
    </source>
</evidence>
<dbReference type="Proteomes" id="UP000779049">
    <property type="component" value="Unassembled WGS sequence"/>
</dbReference>
<dbReference type="Gene3D" id="3.40.630.30">
    <property type="match status" value="1"/>
</dbReference>
<dbReference type="InterPro" id="IPR051531">
    <property type="entry name" value="N-acetyltransferase"/>
</dbReference>
<evidence type="ECO:0000256" key="2">
    <source>
        <dbReference type="ARBA" id="ARBA00023315"/>
    </source>
</evidence>
<name>A0ABS7L9Q0_9FIRM</name>
<keyword evidence="6" id="KW-1185">Reference proteome</keyword>
<protein>
    <submittedName>
        <fullName evidence="5">GNAT family N-acetyltransferase</fullName>
    </submittedName>
</protein>
<dbReference type="PANTHER" id="PTHR43792">
    <property type="entry name" value="GNAT FAMILY, PUTATIVE (AFU_ORTHOLOGUE AFUA_3G00765)-RELATED-RELATED"/>
    <property type="match status" value="1"/>
</dbReference>
<gene>
    <name evidence="5" type="ORF">FLB61_11490</name>
</gene>
<dbReference type="SUPFAM" id="SSF55729">
    <property type="entry name" value="Acyl-CoA N-acyltransferases (Nat)"/>
    <property type="match status" value="1"/>
</dbReference>
<evidence type="ECO:0000313" key="5">
    <source>
        <dbReference type="EMBL" id="MBY0759697.1"/>
    </source>
</evidence>
<evidence type="ECO:0000256" key="3">
    <source>
        <dbReference type="ARBA" id="ARBA00038502"/>
    </source>
</evidence>
<dbReference type="InterPro" id="IPR016181">
    <property type="entry name" value="Acyl_CoA_acyltransferase"/>
</dbReference>
<sequence>MKKQFSSRRLIYRLADPAFCGMAADFFRRNKEVFSKSEDRKPEEFYLPEFQKIWLDMQREKAEEREWISFYIFEKRKPGRIIGTVTISNFRYAGNVSGTLGYRIDLEKQGQGYGTEAAYVGTRIGFDELGLRRMVADVMPNNRASLRVLEKCGYEREGYFRRNIKINGKWEDHIRMAIFREDFQEVTENI</sequence>
<keyword evidence="2" id="KW-0012">Acyltransferase</keyword>
<reference evidence="5 6" key="1">
    <citation type="journal article" date="2020" name="New Microbes New Infect">
        <title>Sellimonas caecigallum sp. nov., description and genome sequence of a new member of the Sellimonas genus isolated from the cecum of feral chicken.</title>
        <authorList>
            <person name="Wongkuna S."/>
            <person name="Ghimire S."/>
            <person name="Antony L."/>
            <person name="Chankhamhaengdecha S."/>
            <person name="Janvilisri T."/>
            <person name="Scaria J."/>
        </authorList>
    </citation>
    <scope>NUCLEOTIDE SEQUENCE [LARGE SCALE GENOMIC DNA]</scope>
    <source>
        <strain evidence="5 6">SW451</strain>
    </source>
</reference>
<dbReference type="EMBL" id="VIRV01000022">
    <property type="protein sequence ID" value="MBY0759697.1"/>
    <property type="molecule type" value="Genomic_DNA"/>
</dbReference>
<evidence type="ECO:0000256" key="1">
    <source>
        <dbReference type="ARBA" id="ARBA00022679"/>
    </source>
</evidence>